<feature type="transmembrane region" description="Helical" evidence="7">
    <location>
        <begin position="131"/>
        <end position="149"/>
    </location>
</feature>
<feature type="transmembrane region" description="Helical" evidence="7">
    <location>
        <begin position="108"/>
        <end position="126"/>
    </location>
</feature>
<feature type="transmembrane region" description="Helical" evidence="7">
    <location>
        <begin position="35"/>
        <end position="53"/>
    </location>
</feature>
<keyword evidence="6 7" id="KW-0472">Membrane</keyword>
<feature type="transmembrane region" description="Helical" evidence="7">
    <location>
        <begin position="373"/>
        <end position="395"/>
    </location>
</feature>
<evidence type="ECO:0000313" key="9">
    <source>
        <dbReference type="Proteomes" id="UP001223743"/>
    </source>
</evidence>
<evidence type="ECO:0000256" key="4">
    <source>
        <dbReference type="ARBA" id="ARBA00022692"/>
    </source>
</evidence>
<sequence length="669" mass="69672">MSVTSPLGLAAGRDSRGPLQAILWLKGRFGPRLSFGLRLATSVCLTLSITYFLELPNSFWAATTAAIVCQPSFGASLQKGRFRIIGTLTGALVMVALLGLFAQQRDLLILGLALFCGFCGFAAVALQGFAAYAAALAGITATIIFTDTLSDPTDAFFLSLIRVSEIGIGIGAATFVMLVTDPGLAGRQLSGLLARIADQMAAGFVASMASEAETDAMRAARREIVHSLAPLNAAIGAAVSGSARCHARRGNLHAAREALVASLVSWRTIGHHPGRISGDDTAATRAALGRLLAPLGAGSVARDPAGIRAASRHVLAELRAMEGGAAIDALLRGAARDLATFLVLAADALLMLRGQSADPQPARRPRLVIDDPLFGLLAAFRAFAAVLAVSAFAIASGWSNGGFAIVFTAVATLIFVARDDLAPALAWDNALGTSLMAVVAGALYFGLLPALTTFPALLVVLFLLFAALGFMQAGTWHPIVFLAMSISALPMLGVGNPPSYDAAAYLNLCLAIIAGNLVGVLFFAALPVPGPTLRMRRFIGRSLRELRREMRRPTASRPSAWSRRLERRLEAIPAQASLADAGALLSLLAVGEAVIRLKRARLDPDRRRLASEGLSALAAADLQGARGHFEALAAMRDANDLTAEIAVIVDAIDGQPGLLASGAVPSAQT</sequence>
<reference evidence="8 9" key="1">
    <citation type="submission" date="2023-07" db="EMBL/GenBank/DDBJ databases">
        <title>Genomic Encyclopedia of Type Strains, Phase IV (KMG-IV): sequencing the most valuable type-strain genomes for metagenomic binning, comparative biology and taxonomic classification.</title>
        <authorList>
            <person name="Goeker M."/>
        </authorList>
    </citation>
    <scope>NUCLEOTIDE SEQUENCE [LARGE SCALE GENOMIC DNA]</scope>
    <source>
        <strain evidence="8 9">B1-1</strain>
    </source>
</reference>
<dbReference type="PANTHER" id="PTHR30509:SF9">
    <property type="entry name" value="MULTIDRUG RESISTANCE PROTEIN MDTO"/>
    <property type="match status" value="1"/>
</dbReference>
<keyword evidence="4 7" id="KW-0812">Transmembrane</keyword>
<name>A0ABU0M8S5_9HYPH</name>
<feature type="transmembrane region" description="Helical" evidence="7">
    <location>
        <begin position="401"/>
        <end position="417"/>
    </location>
</feature>
<dbReference type="PANTHER" id="PTHR30509">
    <property type="entry name" value="P-HYDROXYBENZOIC ACID EFFLUX PUMP SUBUNIT-RELATED"/>
    <property type="match status" value="1"/>
</dbReference>
<evidence type="ECO:0000256" key="1">
    <source>
        <dbReference type="ARBA" id="ARBA00004651"/>
    </source>
</evidence>
<evidence type="ECO:0000313" key="8">
    <source>
        <dbReference type="EMBL" id="MDQ0517351.1"/>
    </source>
</evidence>
<accession>A0ABU0M8S5</accession>
<feature type="transmembrane region" description="Helical" evidence="7">
    <location>
        <begin position="155"/>
        <end position="179"/>
    </location>
</feature>
<evidence type="ECO:0000256" key="6">
    <source>
        <dbReference type="ARBA" id="ARBA00023136"/>
    </source>
</evidence>
<proteinExistence type="predicted"/>
<keyword evidence="9" id="KW-1185">Reference proteome</keyword>
<dbReference type="InterPro" id="IPR006726">
    <property type="entry name" value="PHBA_efflux_AaeB/fusaric-R"/>
</dbReference>
<protein>
    <submittedName>
        <fullName evidence="8">Membrane protein YccC</fullName>
    </submittedName>
</protein>
<evidence type="ECO:0000256" key="5">
    <source>
        <dbReference type="ARBA" id="ARBA00022989"/>
    </source>
</evidence>
<dbReference type="Pfam" id="PF04632">
    <property type="entry name" value="FUSC"/>
    <property type="match status" value="1"/>
</dbReference>
<evidence type="ECO:0000256" key="3">
    <source>
        <dbReference type="ARBA" id="ARBA00022475"/>
    </source>
</evidence>
<dbReference type="Proteomes" id="UP001223743">
    <property type="component" value="Unassembled WGS sequence"/>
</dbReference>
<keyword evidence="3" id="KW-1003">Cell membrane</keyword>
<feature type="transmembrane region" description="Helical" evidence="7">
    <location>
        <begin position="84"/>
        <end position="102"/>
    </location>
</feature>
<gene>
    <name evidence="8" type="ORF">QO015_002964</name>
</gene>
<evidence type="ECO:0000256" key="2">
    <source>
        <dbReference type="ARBA" id="ARBA00022448"/>
    </source>
</evidence>
<feature type="transmembrane region" description="Helical" evidence="7">
    <location>
        <begin position="478"/>
        <end position="496"/>
    </location>
</feature>
<dbReference type="RefSeq" id="WP_266278485.1">
    <property type="nucleotide sequence ID" value="NZ_JAPKNF010000001.1"/>
</dbReference>
<dbReference type="EMBL" id="JAUSWJ010000001">
    <property type="protein sequence ID" value="MDQ0517351.1"/>
    <property type="molecule type" value="Genomic_DNA"/>
</dbReference>
<comment type="subcellular location">
    <subcellularLocation>
        <location evidence="1">Cell membrane</location>
        <topology evidence="1">Multi-pass membrane protein</topology>
    </subcellularLocation>
</comment>
<feature type="transmembrane region" description="Helical" evidence="7">
    <location>
        <begin position="502"/>
        <end position="528"/>
    </location>
</feature>
<organism evidence="8 9">
    <name type="scientific">Kaistia geumhonensis</name>
    <dbReference type="NCBI Taxonomy" id="410839"/>
    <lineage>
        <taxon>Bacteria</taxon>
        <taxon>Pseudomonadati</taxon>
        <taxon>Pseudomonadota</taxon>
        <taxon>Alphaproteobacteria</taxon>
        <taxon>Hyphomicrobiales</taxon>
        <taxon>Kaistiaceae</taxon>
        <taxon>Kaistia</taxon>
    </lineage>
</organism>
<keyword evidence="2" id="KW-0813">Transport</keyword>
<comment type="caution">
    <text evidence="8">The sequence shown here is derived from an EMBL/GenBank/DDBJ whole genome shotgun (WGS) entry which is preliminary data.</text>
</comment>
<keyword evidence="5 7" id="KW-1133">Transmembrane helix</keyword>
<evidence type="ECO:0000256" key="7">
    <source>
        <dbReference type="SAM" id="Phobius"/>
    </source>
</evidence>